<sequence>MLTAVVEAYGYPVRLPEPATRKSKRKWGESKATDLSSIYVMSKLGPDEVAETYSGGIPNAIRAALPKLDLEFFNRVNPHAYHNIPDQLRGRFLKQLAEFGLHPYERKDWAAAEKVAELLELPA</sequence>
<dbReference type="RefSeq" id="WP_197932294.1">
    <property type="nucleotide sequence ID" value="NZ_CP065682.1"/>
</dbReference>
<protein>
    <submittedName>
        <fullName evidence="1">Uncharacterized protein</fullName>
    </submittedName>
</protein>
<proteinExistence type="predicted"/>
<reference evidence="1 2" key="1">
    <citation type="submission" date="2020-12" db="EMBL/GenBank/DDBJ databases">
        <title>FDA dAtabase for Regulatory Grade micrObial Sequences (FDA-ARGOS): Supporting development and validation of Infectious Disease Dx tests.</title>
        <authorList>
            <person name="Sproer C."/>
            <person name="Gronow S."/>
            <person name="Severitt S."/>
            <person name="Schroder I."/>
            <person name="Tallon L."/>
            <person name="Sadzewicz L."/>
            <person name="Zhao X."/>
            <person name="Boylan J."/>
            <person name="Ott S."/>
            <person name="Bowen H."/>
            <person name="Vavikolanu K."/>
            <person name="Mehta A."/>
            <person name="Aluvathingal J."/>
            <person name="Nadendla S."/>
            <person name="Lowell S."/>
            <person name="Myers T."/>
            <person name="Yan Y."/>
            <person name="Sichtig H."/>
        </authorList>
    </citation>
    <scope>NUCLEOTIDE SEQUENCE [LARGE SCALE GENOMIC DNA]</scope>
    <source>
        <strain evidence="1 2">FDAARGOS_902</strain>
    </source>
</reference>
<dbReference type="KEGG" id="bcau:I6G59_06090"/>
<dbReference type="EMBL" id="CP065682">
    <property type="protein sequence ID" value="QPS34874.1"/>
    <property type="molecule type" value="Genomic_DNA"/>
</dbReference>
<organism evidence="1 2">
    <name type="scientific">Brevibacterium casei</name>
    <dbReference type="NCBI Taxonomy" id="33889"/>
    <lineage>
        <taxon>Bacteria</taxon>
        <taxon>Bacillati</taxon>
        <taxon>Actinomycetota</taxon>
        <taxon>Actinomycetes</taxon>
        <taxon>Micrococcales</taxon>
        <taxon>Brevibacteriaceae</taxon>
        <taxon>Brevibacterium</taxon>
    </lineage>
</organism>
<dbReference type="Proteomes" id="UP000594979">
    <property type="component" value="Chromosome"/>
</dbReference>
<gene>
    <name evidence="1" type="ORF">I6G59_06090</name>
</gene>
<evidence type="ECO:0000313" key="2">
    <source>
        <dbReference type="Proteomes" id="UP000594979"/>
    </source>
</evidence>
<name>A0A7T2TJH1_9MICO</name>
<evidence type="ECO:0000313" key="1">
    <source>
        <dbReference type="EMBL" id="QPS34874.1"/>
    </source>
</evidence>
<accession>A0A7T2TJH1</accession>
<dbReference type="AlphaFoldDB" id="A0A7T2TJH1"/>